<feature type="transmembrane region" description="Helical" evidence="1">
    <location>
        <begin position="6"/>
        <end position="24"/>
    </location>
</feature>
<accession>A0ABV4FTT6</accession>
<comment type="caution">
    <text evidence="2">The sequence shown here is derived from an EMBL/GenBank/DDBJ whole genome shotgun (WGS) entry which is preliminary data.</text>
</comment>
<keyword evidence="1" id="KW-0812">Transmembrane</keyword>
<gene>
    <name evidence="2" type="ORF">ABIG07_003740</name>
</gene>
<keyword evidence="3" id="KW-1185">Reference proteome</keyword>
<dbReference type="Proteomes" id="UP001565369">
    <property type="component" value="Unassembled WGS sequence"/>
</dbReference>
<sequence length="29" mass="3113">MGSLEALAIVVVFVLVAVVVTTLVQTRKR</sequence>
<evidence type="ECO:0000256" key="1">
    <source>
        <dbReference type="SAM" id="Phobius"/>
    </source>
</evidence>
<reference evidence="2 3" key="1">
    <citation type="submission" date="2024-07" db="EMBL/GenBank/DDBJ databases">
        <title>Genomic Encyclopedia of Type Strains, Phase V (KMG-V): Genome sequencing to study the core and pangenomes of soil and plant-associated prokaryotes.</title>
        <authorList>
            <person name="Whitman W."/>
        </authorList>
    </citation>
    <scope>NUCLEOTIDE SEQUENCE [LARGE SCALE GENOMIC DNA]</scope>
    <source>
        <strain evidence="2 3">USDA 152</strain>
    </source>
</reference>
<evidence type="ECO:0000313" key="2">
    <source>
        <dbReference type="EMBL" id="MEY9454792.1"/>
    </source>
</evidence>
<keyword evidence="1" id="KW-1133">Transmembrane helix</keyword>
<name>A0ABV4FTT6_9BRAD</name>
<dbReference type="EMBL" id="JBGBZJ010000003">
    <property type="protein sequence ID" value="MEY9454792.1"/>
    <property type="molecule type" value="Genomic_DNA"/>
</dbReference>
<evidence type="ECO:0008006" key="4">
    <source>
        <dbReference type="Google" id="ProtNLM"/>
    </source>
</evidence>
<proteinExistence type="predicted"/>
<organism evidence="2 3">
    <name type="scientific">Bradyrhizobium ottawaense</name>
    <dbReference type="NCBI Taxonomy" id="931866"/>
    <lineage>
        <taxon>Bacteria</taxon>
        <taxon>Pseudomonadati</taxon>
        <taxon>Pseudomonadota</taxon>
        <taxon>Alphaproteobacteria</taxon>
        <taxon>Hyphomicrobiales</taxon>
        <taxon>Nitrobacteraceae</taxon>
        <taxon>Bradyrhizobium</taxon>
    </lineage>
</organism>
<evidence type="ECO:0000313" key="3">
    <source>
        <dbReference type="Proteomes" id="UP001565369"/>
    </source>
</evidence>
<keyword evidence="1" id="KW-0472">Membrane</keyword>
<protein>
    <recommendedName>
        <fullName evidence="4">Preprotein translocase subunit SecE</fullName>
    </recommendedName>
</protein>